<organism evidence="1 2">
    <name type="scientific">Streptomyces atratus</name>
    <dbReference type="NCBI Taxonomy" id="1893"/>
    <lineage>
        <taxon>Bacteria</taxon>
        <taxon>Bacillati</taxon>
        <taxon>Actinomycetota</taxon>
        <taxon>Actinomycetes</taxon>
        <taxon>Kitasatosporales</taxon>
        <taxon>Streptomycetaceae</taxon>
        <taxon>Streptomyces</taxon>
    </lineage>
</organism>
<accession>A0A1K2FD34</accession>
<reference evidence="1 2" key="1">
    <citation type="submission" date="2016-11" db="EMBL/GenBank/DDBJ databases">
        <authorList>
            <person name="Jaros S."/>
            <person name="Januszkiewicz K."/>
            <person name="Wedrychowicz H."/>
        </authorList>
    </citation>
    <scope>NUCLEOTIDE SEQUENCE [LARGE SCALE GENOMIC DNA]</scope>
    <source>
        <strain evidence="1 2">OK807</strain>
    </source>
</reference>
<evidence type="ECO:0000313" key="1">
    <source>
        <dbReference type="EMBL" id="SFY45108.1"/>
    </source>
</evidence>
<dbReference type="OrthoDB" id="4328597at2"/>
<dbReference type="RefSeq" id="WP_072489698.1">
    <property type="nucleotide sequence ID" value="NZ_FPJO01000060.1"/>
</dbReference>
<dbReference type="STRING" id="1893.SAMN02787144_106011"/>
<protein>
    <submittedName>
        <fullName evidence="1">Uncharacterized protein</fullName>
    </submittedName>
</protein>
<dbReference type="AlphaFoldDB" id="A0A1K2FD34"/>
<sequence length="180" mass="19546">MGWQTEQFSTDHEGYPVAVMGDGSEPAPVDGNSAWWLYDGQDGRPRAIAVRAACECGWRSAEMFPIDWEDQDETDGFEYNSGPYAAWDRQHIAPLLGTTVPDDLTDAIATVRQMLAGLTSSRPLAATAAAAEVEKLGTASLQRAVTAVRDTNGSWEDIGRALGTSRQAAHQRFAKNLFRG</sequence>
<proteinExistence type="predicted"/>
<evidence type="ECO:0000313" key="2">
    <source>
        <dbReference type="Proteomes" id="UP000181909"/>
    </source>
</evidence>
<dbReference type="EMBL" id="FPJO01000060">
    <property type="protein sequence ID" value="SFY45108.1"/>
    <property type="molecule type" value="Genomic_DNA"/>
</dbReference>
<gene>
    <name evidence="1" type="ORF">SAMN02787144_106011</name>
</gene>
<name>A0A1K2FD34_STRAR</name>
<dbReference type="Proteomes" id="UP000181909">
    <property type="component" value="Unassembled WGS sequence"/>
</dbReference>